<evidence type="ECO:0008006" key="4">
    <source>
        <dbReference type="Google" id="ProtNLM"/>
    </source>
</evidence>
<comment type="caution">
    <text evidence="2">The sequence shown here is derived from an EMBL/GenBank/DDBJ whole genome shotgun (WGS) entry which is preliminary data.</text>
</comment>
<proteinExistence type="predicted"/>
<feature type="chain" id="PRO_5046662950" description="DUF4919 domain-containing protein" evidence="1">
    <location>
        <begin position="31"/>
        <end position="237"/>
    </location>
</feature>
<dbReference type="InterPro" id="IPR032578">
    <property type="entry name" value="DUF4919"/>
</dbReference>
<protein>
    <recommendedName>
        <fullName evidence="4">DUF4919 domain-containing protein</fullName>
    </recommendedName>
</protein>
<organism evidence="2 3">
    <name type="scientific">Natronospira proteinivora</name>
    <dbReference type="NCBI Taxonomy" id="1807133"/>
    <lineage>
        <taxon>Bacteria</taxon>
        <taxon>Pseudomonadati</taxon>
        <taxon>Pseudomonadota</taxon>
        <taxon>Gammaproteobacteria</taxon>
        <taxon>Natronospirales</taxon>
        <taxon>Natronospiraceae</taxon>
        <taxon>Natronospira</taxon>
    </lineage>
</organism>
<accession>A0ABT1GE10</accession>
<evidence type="ECO:0000256" key="1">
    <source>
        <dbReference type="SAM" id="SignalP"/>
    </source>
</evidence>
<name>A0ABT1GE10_9GAMM</name>
<keyword evidence="1" id="KW-0732">Signal</keyword>
<dbReference type="RefSeq" id="WP_253449817.1">
    <property type="nucleotide sequence ID" value="NZ_JALJYF010000002.1"/>
</dbReference>
<evidence type="ECO:0000313" key="2">
    <source>
        <dbReference type="EMBL" id="MCP1728182.1"/>
    </source>
</evidence>
<keyword evidence="3" id="KW-1185">Reference proteome</keyword>
<reference evidence="2 3" key="1">
    <citation type="submission" date="2022-03" db="EMBL/GenBank/DDBJ databases">
        <title>Genomic Encyclopedia of Type Strains, Phase III (KMG-III): the genomes of soil and plant-associated and newly described type strains.</title>
        <authorList>
            <person name="Whitman W."/>
        </authorList>
    </citation>
    <scope>NUCLEOTIDE SEQUENCE [LARGE SCALE GENOMIC DNA]</scope>
    <source>
        <strain evidence="2 3">BSker1</strain>
    </source>
</reference>
<feature type="signal peptide" evidence="1">
    <location>
        <begin position="1"/>
        <end position="30"/>
    </location>
</feature>
<gene>
    <name evidence="2" type="ORF">J2T60_002182</name>
</gene>
<dbReference type="Proteomes" id="UP001523550">
    <property type="component" value="Unassembled WGS sequence"/>
</dbReference>
<evidence type="ECO:0000313" key="3">
    <source>
        <dbReference type="Proteomes" id="UP001523550"/>
    </source>
</evidence>
<dbReference type="EMBL" id="JALJYF010000002">
    <property type="protein sequence ID" value="MCP1728182.1"/>
    <property type="molecule type" value="Genomic_DNA"/>
</dbReference>
<dbReference type="Pfam" id="PF16266">
    <property type="entry name" value="DUF4919"/>
    <property type="match status" value="1"/>
</dbReference>
<sequence length="237" mass="26660">MTMPNSQSAQPGHRGLIPWLLAALLLTACATPGPEVEEAAVDREQAAWVPDPAAAEGYIERVEQAQQDHEAVDYAELRTLFVKTSFYQPYAGAEQQFSDTMFQALDAGRYGDALRLAGRILEENYVSLDAHYVARAVYAQRGDQRRRERHDHVLRALFSAIRESGDGESRASAFSVISTRELQSFVSLFGLELLDSDLEADELGTHDRVVVRDPDNDQEYELWFDISSQWQRGFDGF</sequence>